<dbReference type="SMART" id="SM00530">
    <property type="entry name" value="HTH_XRE"/>
    <property type="match status" value="1"/>
</dbReference>
<keyword evidence="2" id="KW-1133">Transmembrane helix</keyword>
<protein>
    <submittedName>
        <fullName evidence="4">Xre family transcriptional regulator</fullName>
    </submittedName>
</protein>
<dbReference type="InterPro" id="IPR001387">
    <property type="entry name" value="Cro/C1-type_HTH"/>
</dbReference>
<dbReference type="RefSeq" id="WP_014453255.1">
    <property type="nucleotide sequence ID" value="NC_017096.1"/>
</dbReference>
<dbReference type="PANTHER" id="PTHR34475">
    <property type="match status" value="1"/>
</dbReference>
<dbReference type="Pfam" id="PF13413">
    <property type="entry name" value="HTH_25"/>
    <property type="match status" value="1"/>
</dbReference>
<dbReference type="EMBL" id="AP012051">
    <property type="protein sequence ID" value="BAL80852.1"/>
    <property type="molecule type" value="Genomic_DNA"/>
</dbReference>
<reference evidence="4 5" key="1">
    <citation type="submission" date="2011-01" db="EMBL/GenBank/DDBJ databases">
        <title>Whole genome sequence of Caldisericum exile AZM16c01.</title>
        <authorList>
            <person name="Narita-Yamada S."/>
            <person name="Kawakoshi A."/>
            <person name="Nakamura S."/>
            <person name="Sasagawa M."/>
            <person name="Fukada J."/>
            <person name="Sekine M."/>
            <person name="Kato Y."/>
            <person name="Fukai R."/>
            <person name="Sasaki K."/>
            <person name="Hanamaki A."/>
            <person name="Narita H."/>
            <person name="Konno Y."/>
            <person name="Mori K."/>
            <person name="Yamazaki S."/>
            <person name="Suzuki K."/>
            <person name="Fujita N."/>
        </authorList>
    </citation>
    <scope>NUCLEOTIDE SEQUENCE [LARGE SCALE GENOMIC DNA]</scope>
    <source>
        <strain evidence="5">DSM 21853 / NBRC 104410 / AZM16c01</strain>
    </source>
</reference>
<gene>
    <name evidence="4" type="ordered locus">CSE_07260</name>
</gene>
<dbReference type="PANTHER" id="PTHR34475:SF1">
    <property type="entry name" value="CYTOSKELETON PROTEIN RODZ"/>
    <property type="match status" value="1"/>
</dbReference>
<evidence type="ECO:0000256" key="2">
    <source>
        <dbReference type="SAM" id="Phobius"/>
    </source>
</evidence>
<dbReference type="InterPro" id="IPR025194">
    <property type="entry name" value="RodZ-like_C"/>
</dbReference>
<accession>A0A7U6GED1</accession>
<organism evidence="4 5">
    <name type="scientific">Caldisericum exile (strain DSM 21853 / NBRC 104410 / AZM16c01)</name>
    <dbReference type="NCBI Taxonomy" id="511051"/>
    <lineage>
        <taxon>Bacteria</taxon>
        <taxon>Pseudomonadati</taxon>
        <taxon>Caldisericota/Cryosericota group</taxon>
        <taxon>Caldisericota</taxon>
        <taxon>Caldisericia</taxon>
        <taxon>Caldisericales</taxon>
        <taxon>Caldisericaceae</taxon>
        <taxon>Caldisericum</taxon>
    </lineage>
</organism>
<keyword evidence="2" id="KW-0472">Membrane</keyword>
<keyword evidence="2" id="KW-0812">Transmembrane</keyword>
<evidence type="ECO:0000313" key="5">
    <source>
        <dbReference type="Proteomes" id="UP000004793"/>
    </source>
</evidence>
<dbReference type="GO" id="GO:0003677">
    <property type="term" value="F:DNA binding"/>
    <property type="evidence" value="ECO:0007669"/>
    <property type="project" value="InterPro"/>
</dbReference>
<name>A0A7U6GED1_CALEA</name>
<dbReference type="KEGG" id="cex:CSE_07260"/>
<dbReference type="Gene3D" id="1.10.260.40">
    <property type="entry name" value="lambda repressor-like DNA-binding domains"/>
    <property type="match status" value="1"/>
</dbReference>
<keyword evidence="5" id="KW-1185">Reference proteome</keyword>
<feature type="compositionally biased region" description="Low complexity" evidence="1">
    <location>
        <begin position="134"/>
        <end position="148"/>
    </location>
</feature>
<evidence type="ECO:0000313" key="4">
    <source>
        <dbReference type="EMBL" id="BAL80852.1"/>
    </source>
</evidence>
<dbReference type="InterPro" id="IPR050400">
    <property type="entry name" value="Bact_Cytoskel_RodZ"/>
</dbReference>
<evidence type="ECO:0000256" key="1">
    <source>
        <dbReference type="SAM" id="MobiDB-lite"/>
    </source>
</evidence>
<dbReference type="AlphaFoldDB" id="A0A7U6GED1"/>
<feature type="transmembrane region" description="Helical" evidence="2">
    <location>
        <begin position="90"/>
        <end position="108"/>
    </location>
</feature>
<dbReference type="Proteomes" id="UP000004793">
    <property type="component" value="Chromosome"/>
</dbReference>
<feature type="region of interest" description="Disordered" evidence="1">
    <location>
        <begin position="121"/>
        <end position="153"/>
    </location>
</feature>
<dbReference type="OrthoDB" id="9797543at2"/>
<sequence length="243" mass="27784">MSIGKVLKEEREKRNLTLEDVSKGTLIREYYLEKIEADDFGNEFDGFVLSYIKKYAEFLEIDAQPLLTEYKELFKETKVIKRSTNKKLKFIALIFILLFIVGFVFSLGKFKSGTQVTINESISQTETSPKESEIPIQTPQEQTPSQPQNNLQEQSPNYPVILVLKSNGRCWLGMTIDGNYSQRFINQNETLELHAKNYIQIRFGNAKVVTVIYNGKDLGPVSSSETVVELRYTTSGVEKVNFP</sequence>
<dbReference type="SUPFAM" id="SSF47413">
    <property type="entry name" value="lambda repressor-like DNA-binding domains"/>
    <property type="match status" value="1"/>
</dbReference>
<dbReference type="Pfam" id="PF13464">
    <property type="entry name" value="RodZ_C"/>
    <property type="match status" value="1"/>
</dbReference>
<feature type="domain" description="HTH cro/C1-type" evidence="3">
    <location>
        <begin position="6"/>
        <end position="66"/>
    </location>
</feature>
<proteinExistence type="predicted"/>
<dbReference type="CDD" id="cd00093">
    <property type="entry name" value="HTH_XRE"/>
    <property type="match status" value="1"/>
</dbReference>
<dbReference type="InterPro" id="IPR010982">
    <property type="entry name" value="Lambda_DNA-bd_dom_sf"/>
</dbReference>
<evidence type="ECO:0000259" key="3">
    <source>
        <dbReference type="SMART" id="SM00530"/>
    </source>
</evidence>